<name>A0ABD0YZE2_9HEMI</name>
<comment type="caution">
    <text evidence="2">The sequence shown here is derived from an EMBL/GenBank/DDBJ whole genome shotgun (WGS) entry which is preliminary data.</text>
</comment>
<protein>
    <submittedName>
        <fullName evidence="2">Uncharacterized protein</fullName>
    </submittedName>
</protein>
<keyword evidence="3" id="KW-1185">Reference proteome</keyword>
<proteinExistence type="predicted"/>
<dbReference type="AlphaFoldDB" id="A0ABD0YZE2"/>
<gene>
    <name evidence="2" type="ORF">AAG570_010759</name>
</gene>
<sequence length="604" mass="66702">MASERRNVLPEQEAGDDENSGLNEFEFLDILGAGVVPLHGLHFVLWSVVPHPGFIPMPMDMRKASAHDHDGMGPRWRNATWKGIGNPDIEMEPSTSRPATSLPVPPRVVRMLSFKSIVTGDECRTTTHRTRDGRHPGVDDYCRYDLYTSNPSDSPSPTTIMLLNIVRFKVLLLEAYIFPSGVSARGSNLLGVSRRTRGRAEASGDIQSSTNMRVGEEEMEALTPQCSNTNGAQKIFRGRGTATSGRRDLVTGDWVGSKSQGRHSLYLPAENYAPIVSKWNTMEHNKRRELDTSCGVLGFGHDRHRGWQTAPGTQDEASLRTLTSAQWTTRQFAQQAVRQPSSQSRLSKDVGLPSPHEYSAPHFYTERQNVSISLRLDPNRDCKGDIMVRWSLKRNSLRSRTSKVKIVRRPKAPLFSDSLGGFTIATAIKTAPLKMAIKRNLFGPTNSEREPNDRELDAESTREAIRRKAVPSRRCPLRKTRHPEKTTAEAHEICSERLIVVGEMTCKKYIRVAVCVGTYLDVAVSEAGLKLVNHDRGQWGRTPRLGGPCEEPTGGEVGVQATDGLKAGPQLTPSGPPLAPLPTLRLLPTGNRLPHGPSLATISN</sequence>
<evidence type="ECO:0000313" key="3">
    <source>
        <dbReference type="Proteomes" id="UP001558652"/>
    </source>
</evidence>
<reference evidence="2 3" key="1">
    <citation type="submission" date="2024-07" db="EMBL/GenBank/DDBJ databases">
        <title>Chromosome-level genome assembly of the water stick insect Ranatra chinensis (Heteroptera: Nepidae).</title>
        <authorList>
            <person name="Liu X."/>
        </authorList>
    </citation>
    <scope>NUCLEOTIDE SEQUENCE [LARGE SCALE GENOMIC DNA]</scope>
    <source>
        <strain evidence="2">Cailab_2021Rc</strain>
        <tissue evidence="2">Muscle</tissue>
    </source>
</reference>
<dbReference type="EMBL" id="JBFDAA010000005">
    <property type="protein sequence ID" value="KAL1132807.1"/>
    <property type="molecule type" value="Genomic_DNA"/>
</dbReference>
<dbReference type="Proteomes" id="UP001558652">
    <property type="component" value="Unassembled WGS sequence"/>
</dbReference>
<evidence type="ECO:0000256" key="1">
    <source>
        <dbReference type="SAM" id="MobiDB-lite"/>
    </source>
</evidence>
<organism evidence="2 3">
    <name type="scientific">Ranatra chinensis</name>
    <dbReference type="NCBI Taxonomy" id="642074"/>
    <lineage>
        <taxon>Eukaryota</taxon>
        <taxon>Metazoa</taxon>
        <taxon>Ecdysozoa</taxon>
        <taxon>Arthropoda</taxon>
        <taxon>Hexapoda</taxon>
        <taxon>Insecta</taxon>
        <taxon>Pterygota</taxon>
        <taxon>Neoptera</taxon>
        <taxon>Paraneoptera</taxon>
        <taxon>Hemiptera</taxon>
        <taxon>Heteroptera</taxon>
        <taxon>Panheteroptera</taxon>
        <taxon>Nepomorpha</taxon>
        <taxon>Nepidae</taxon>
        <taxon>Ranatrinae</taxon>
        <taxon>Ranatra</taxon>
    </lineage>
</organism>
<feature type="region of interest" description="Disordered" evidence="1">
    <location>
        <begin position="1"/>
        <end position="20"/>
    </location>
</feature>
<accession>A0ABD0YZE2</accession>
<evidence type="ECO:0000313" key="2">
    <source>
        <dbReference type="EMBL" id="KAL1132807.1"/>
    </source>
</evidence>